<reference evidence="1" key="1">
    <citation type="submission" date="2020-09" db="EMBL/GenBank/DDBJ databases">
        <title>Streptomyces canutascabiei sp. nov., which causes potato common scab and is distributed across the world.</title>
        <authorList>
            <person name="Nguyen H.P."/>
            <person name="Weisberg A.J."/>
            <person name="Chang J.H."/>
            <person name="Clarke C.R."/>
        </authorList>
    </citation>
    <scope>NUCLEOTIDE SEQUENCE</scope>
    <source>
        <strain evidence="1">ID-01-6.2a</strain>
    </source>
</reference>
<accession>A0A927QEL1</accession>
<evidence type="ECO:0000313" key="2">
    <source>
        <dbReference type="Proteomes" id="UP000661025"/>
    </source>
</evidence>
<dbReference type="Proteomes" id="UP000661025">
    <property type="component" value="Unassembled WGS sequence"/>
</dbReference>
<proteinExistence type="predicted"/>
<evidence type="ECO:0000313" key="1">
    <source>
        <dbReference type="EMBL" id="MBD9723476.1"/>
    </source>
</evidence>
<gene>
    <name evidence="1" type="ORF">IHE70_09500</name>
</gene>
<dbReference type="InterPro" id="IPR046193">
    <property type="entry name" value="DUF6221"/>
</dbReference>
<dbReference type="Pfam" id="PF19730">
    <property type="entry name" value="DUF6221"/>
    <property type="match status" value="1"/>
</dbReference>
<organism evidence="1 2">
    <name type="scientific">Streptomyces caniscabiei</name>
    <dbReference type="NCBI Taxonomy" id="2746961"/>
    <lineage>
        <taxon>Bacteria</taxon>
        <taxon>Bacillati</taxon>
        <taxon>Actinomycetota</taxon>
        <taxon>Actinomycetes</taxon>
        <taxon>Kitasatosporales</taxon>
        <taxon>Streptomycetaceae</taxon>
        <taxon>Streptomyces</taxon>
    </lineage>
</organism>
<comment type="caution">
    <text evidence="1">The sequence shown here is derived from an EMBL/GenBank/DDBJ whole genome shotgun (WGS) entry which is preliminary data.</text>
</comment>
<sequence>MEDLVRWLNTQLDEDERIARAATPGPWEQGGIGDYGWTVSFSRRNAGVETEDGEQGHADAEFIAEHDPARVLREIDSKRRVLGAIEHLLVQVDDPFADVDGVLRLLAVPYADRPGYREEWRP</sequence>
<dbReference type="AlphaFoldDB" id="A0A927QEL1"/>
<name>A0A927QEL1_9ACTN</name>
<dbReference type="RefSeq" id="WP_192332158.1">
    <property type="nucleotide sequence ID" value="NZ_CP119182.1"/>
</dbReference>
<dbReference type="GeneID" id="79933770"/>
<protein>
    <submittedName>
        <fullName evidence="1">Uncharacterized protein</fullName>
    </submittedName>
</protein>
<dbReference type="EMBL" id="JACYXT010000003">
    <property type="protein sequence ID" value="MBD9723476.1"/>
    <property type="molecule type" value="Genomic_DNA"/>
</dbReference>